<keyword evidence="7" id="KW-0808">Transferase</keyword>
<keyword evidence="12 18" id="KW-0324">Glycolysis</keyword>
<dbReference type="InterPro" id="IPR020830">
    <property type="entry name" value="GlycerAld_3-P_DH_AS"/>
</dbReference>
<reference evidence="20" key="2">
    <citation type="submission" date="2025-09" db="UniProtKB">
        <authorList>
            <consortium name="Ensembl"/>
        </authorList>
    </citation>
    <scope>IDENTIFICATION</scope>
</reference>
<keyword evidence="14" id="KW-0539">Nucleus</keyword>
<dbReference type="PANTHER" id="PTHR10836:SF111">
    <property type="entry name" value="GLYCERALDEHYDE-3-PHOSPHATE DEHYDROGENASE"/>
    <property type="match status" value="1"/>
</dbReference>
<name>A0A8C7Y5H9_9TELE</name>
<evidence type="ECO:0000259" key="19">
    <source>
        <dbReference type="SMART" id="SM00846"/>
    </source>
</evidence>
<evidence type="ECO:0000256" key="2">
    <source>
        <dbReference type="ARBA" id="ARBA00004245"/>
    </source>
</evidence>
<dbReference type="InterPro" id="IPR036291">
    <property type="entry name" value="NAD(P)-bd_dom_sf"/>
</dbReference>
<dbReference type="GO" id="GO:0005856">
    <property type="term" value="C:cytoskeleton"/>
    <property type="evidence" value="ECO:0007669"/>
    <property type="project" value="UniProtKB-SubCell"/>
</dbReference>
<dbReference type="UniPathway" id="UPA00109">
    <property type="reaction ID" value="UER00184"/>
</dbReference>
<accession>A0A8C7Y5H9</accession>
<dbReference type="NCBIfam" id="TIGR01534">
    <property type="entry name" value="GAPDH-I"/>
    <property type="match status" value="1"/>
</dbReference>
<evidence type="ECO:0000256" key="15">
    <source>
        <dbReference type="ARBA" id="ARBA00047698"/>
    </source>
</evidence>
<evidence type="ECO:0000256" key="12">
    <source>
        <dbReference type="ARBA" id="ARBA00023152"/>
    </source>
</evidence>
<evidence type="ECO:0000313" key="20">
    <source>
        <dbReference type="Ensembl" id="ENSOSIP00000023572.1"/>
    </source>
</evidence>
<dbReference type="Pfam" id="PF02800">
    <property type="entry name" value="Gp_dh_C"/>
    <property type="match status" value="1"/>
</dbReference>
<evidence type="ECO:0000256" key="18">
    <source>
        <dbReference type="RuleBase" id="RU361160"/>
    </source>
</evidence>
<dbReference type="InterPro" id="IPR020829">
    <property type="entry name" value="GlycerAld_3-P_DH_cat"/>
</dbReference>
<evidence type="ECO:0000256" key="10">
    <source>
        <dbReference type="ARBA" id="ARBA00023002"/>
    </source>
</evidence>
<evidence type="ECO:0000256" key="5">
    <source>
        <dbReference type="ARBA" id="ARBA00007406"/>
    </source>
</evidence>
<comment type="catalytic activity">
    <reaction evidence="15 18">
        <text>D-glyceraldehyde 3-phosphate + phosphate + NAD(+) = (2R)-3-phospho-glyceroyl phosphate + NADH + H(+)</text>
        <dbReference type="Rhea" id="RHEA:10300"/>
        <dbReference type="ChEBI" id="CHEBI:15378"/>
        <dbReference type="ChEBI" id="CHEBI:43474"/>
        <dbReference type="ChEBI" id="CHEBI:57540"/>
        <dbReference type="ChEBI" id="CHEBI:57604"/>
        <dbReference type="ChEBI" id="CHEBI:57945"/>
        <dbReference type="ChEBI" id="CHEBI:59776"/>
        <dbReference type="EC" id="1.2.1.12"/>
    </reaction>
</comment>
<evidence type="ECO:0000256" key="8">
    <source>
        <dbReference type="ARBA" id="ARBA00022703"/>
    </source>
</evidence>
<dbReference type="CDD" id="cd18126">
    <property type="entry name" value="GAPDH_I_C"/>
    <property type="match status" value="1"/>
</dbReference>
<dbReference type="Pfam" id="PF00044">
    <property type="entry name" value="Gp_dh_N"/>
    <property type="match status" value="1"/>
</dbReference>
<keyword evidence="9" id="KW-0702">S-nitrosylation</keyword>
<evidence type="ECO:0000256" key="16">
    <source>
        <dbReference type="ARBA" id="ARBA00048005"/>
    </source>
</evidence>
<dbReference type="GO" id="GO:0016740">
    <property type="term" value="F:transferase activity"/>
    <property type="evidence" value="ECO:0007669"/>
    <property type="project" value="UniProtKB-KW"/>
</dbReference>
<dbReference type="AlphaFoldDB" id="A0A8C7Y5H9"/>
<evidence type="ECO:0000256" key="1">
    <source>
        <dbReference type="ARBA" id="ARBA00004123"/>
    </source>
</evidence>
<keyword evidence="13" id="KW-0206">Cytoskeleton</keyword>
<evidence type="ECO:0000256" key="14">
    <source>
        <dbReference type="ARBA" id="ARBA00023242"/>
    </source>
</evidence>
<evidence type="ECO:0000256" key="17">
    <source>
        <dbReference type="RuleBase" id="RU000397"/>
    </source>
</evidence>
<dbReference type="GO" id="GO:0050661">
    <property type="term" value="F:NADP binding"/>
    <property type="evidence" value="ECO:0007669"/>
    <property type="project" value="InterPro"/>
</dbReference>
<dbReference type="GO" id="GO:0004365">
    <property type="term" value="F:glyceraldehyde-3-phosphate dehydrogenase (NAD+) (phosphorylating) activity"/>
    <property type="evidence" value="ECO:0007669"/>
    <property type="project" value="UniProtKB-UniRule"/>
</dbReference>
<comment type="catalytic activity">
    <reaction evidence="16">
        <text>S-nitroso-L-cysteinyl-[GAPDH] + L-cysteinyl-[protein] = L-cysteinyl-[GAPDH] + S-nitroso-L-cysteinyl-[protein]</text>
        <dbReference type="Rhea" id="RHEA:66684"/>
        <dbReference type="Rhea" id="RHEA-COMP:10131"/>
        <dbReference type="Rhea" id="RHEA-COMP:17089"/>
        <dbReference type="Rhea" id="RHEA-COMP:17090"/>
        <dbReference type="Rhea" id="RHEA-COMP:17091"/>
        <dbReference type="ChEBI" id="CHEBI:29950"/>
        <dbReference type="ChEBI" id="CHEBI:149494"/>
    </reaction>
    <physiologicalReaction direction="left-to-right" evidence="16">
        <dbReference type="Rhea" id="RHEA:66685"/>
    </physiologicalReaction>
</comment>
<organism evidence="20 21">
    <name type="scientific">Oryzias sinensis</name>
    <name type="common">Chinese medaka</name>
    <dbReference type="NCBI Taxonomy" id="183150"/>
    <lineage>
        <taxon>Eukaryota</taxon>
        <taxon>Metazoa</taxon>
        <taxon>Chordata</taxon>
        <taxon>Craniata</taxon>
        <taxon>Vertebrata</taxon>
        <taxon>Euteleostomi</taxon>
        <taxon>Actinopterygii</taxon>
        <taxon>Neopterygii</taxon>
        <taxon>Teleostei</taxon>
        <taxon>Neoteleostei</taxon>
        <taxon>Acanthomorphata</taxon>
        <taxon>Ovalentaria</taxon>
        <taxon>Atherinomorphae</taxon>
        <taxon>Beloniformes</taxon>
        <taxon>Adrianichthyidae</taxon>
        <taxon>Oryziinae</taxon>
        <taxon>Oryzias</taxon>
    </lineage>
</organism>
<dbReference type="GeneTree" id="ENSGT00940000153298"/>
<dbReference type="InterPro" id="IPR006424">
    <property type="entry name" value="Glyceraldehyde-3-P_DH_1"/>
</dbReference>
<sequence>MFRLTLAEFKETFRTLGLKNNLWFTKEFLIFSGDRDIHGTEAIGIQFEGGVQHLKQQVSPDAFEQTFAPSGCFFVFSQSLNFEARLILVLLPHFSFGRIGRLVTRAAFTSKKVEIVAINDPFIDLDYMVYMFKYDSTHNRFKGEVKAEGGKLVIDGHQITVFHEDPTNIKWGEAGAQYVVESTGVFTTIEKASAHLKGGAKRVIISAPSADAPMFVMGVNHEKYDNSLTVVSNASCTTNCLAPLAKVVHDNFGIVEGLMSTVHAITATQKTVDGPSGKLWRDGRGAGQNIIPASTGAAKAVGKVIPELNGKLTGMAFRVPTPNVSVVDLTVRLEKPAKYDDIKKVVKAASEGPMKGFLGYTEDQVVSTDFNGDTHSSIFDAGAGIALNDHFVKLVSWYDNEFGYSNRVCDLMAHMAAKE</sequence>
<dbReference type="Proteomes" id="UP000694383">
    <property type="component" value="Unplaced"/>
</dbReference>
<keyword evidence="8" id="KW-0053">Apoptosis</keyword>
<dbReference type="PRINTS" id="PR00078">
    <property type="entry name" value="G3PDHDRGNASE"/>
</dbReference>
<feature type="domain" description="Glyceraldehyde 3-phosphate dehydrogenase NAD(P) binding" evidence="19">
    <location>
        <begin position="96"/>
        <end position="236"/>
    </location>
</feature>
<evidence type="ECO:0000256" key="4">
    <source>
        <dbReference type="ARBA" id="ARBA00004869"/>
    </source>
</evidence>
<dbReference type="Gene3D" id="3.40.50.720">
    <property type="entry name" value="NAD(P)-binding Rossmann-like Domain"/>
    <property type="match status" value="1"/>
</dbReference>
<evidence type="ECO:0000256" key="6">
    <source>
        <dbReference type="ARBA" id="ARBA00022490"/>
    </source>
</evidence>
<dbReference type="SMART" id="SM00846">
    <property type="entry name" value="Gp_dh_N"/>
    <property type="match status" value="1"/>
</dbReference>
<dbReference type="EC" id="1.2.1.12" evidence="18"/>
<comment type="similarity">
    <text evidence="5 17">Belongs to the glyceraldehyde-3-phosphate dehydrogenase family.</text>
</comment>
<keyword evidence="11 18" id="KW-0520">NAD</keyword>
<keyword evidence="6" id="KW-0963">Cytoplasm</keyword>
<dbReference type="GO" id="GO:0051287">
    <property type="term" value="F:NAD binding"/>
    <property type="evidence" value="ECO:0007669"/>
    <property type="project" value="UniProtKB-UniRule"/>
</dbReference>
<evidence type="ECO:0000256" key="7">
    <source>
        <dbReference type="ARBA" id="ARBA00022679"/>
    </source>
</evidence>
<dbReference type="CDD" id="cd05214">
    <property type="entry name" value="GAPDH_I_N"/>
    <property type="match status" value="1"/>
</dbReference>
<comment type="subunit">
    <text evidence="18">Homotetramer.</text>
</comment>
<dbReference type="FunFam" id="3.40.50.720:FF:000319">
    <property type="entry name" value="Glyceraldehyde-3-phosphate dehydrogenase"/>
    <property type="match status" value="1"/>
</dbReference>
<dbReference type="PANTHER" id="PTHR10836">
    <property type="entry name" value="GLYCERALDEHYDE 3-PHOSPHATE DEHYDROGENASE"/>
    <property type="match status" value="1"/>
</dbReference>
<dbReference type="InterPro" id="IPR020828">
    <property type="entry name" value="GlycerAld_3-P_DH_NAD(P)-bd"/>
</dbReference>
<evidence type="ECO:0000256" key="3">
    <source>
        <dbReference type="ARBA" id="ARBA00004514"/>
    </source>
</evidence>
<dbReference type="GO" id="GO:0006006">
    <property type="term" value="P:glucose metabolic process"/>
    <property type="evidence" value="ECO:0007669"/>
    <property type="project" value="InterPro"/>
</dbReference>
<dbReference type="GO" id="GO:0006096">
    <property type="term" value="P:glycolytic process"/>
    <property type="evidence" value="ECO:0007669"/>
    <property type="project" value="UniProtKB-UniPathway"/>
</dbReference>
<reference evidence="20" key="1">
    <citation type="submission" date="2025-08" db="UniProtKB">
        <authorList>
            <consortium name="Ensembl"/>
        </authorList>
    </citation>
    <scope>IDENTIFICATION</scope>
</reference>
<dbReference type="Gene3D" id="3.30.360.10">
    <property type="entry name" value="Dihydrodipicolinate Reductase, domain 2"/>
    <property type="match status" value="1"/>
</dbReference>
<evidence type="ECO:0000313" key="21">
    <source>
        <dbReference type="Proteomes" id="UP000694383"/>
    </source>
</evidence>
<evidence type="ECO:0000256" key="9">
    <source>
        <dbReference type="ARBA" id="ARBA00022799"/>
    </source>
</evidence>
<keyword evidence="10 18" id="KW-0560">Oxidoreductase</keyword>
<dbReference type="GO" id="GO:0005634">
    <property type="term" value="C:nucleus"/>
    <property type="evidence" value="ECO:0007669"/>
    <property type="project" value="UniProtKB-SubCell"/>
</dbReference>
<dbReference type="FunFam" id="3.30.360.10:FF:000001">
    <property type="entry name" value="Glyceraldehyde-3-phosphate dehydrogenase"/>
    <property type="match status" value="1"/>
</dbReference>
<evidence type="ECO:0000256" key="13">
    <source>
        <dbReference type="ARBA" id="ARBA00023212"/>
    </source>
</evidence>
<proteinExistence type="inferred from homology"/>
<dbReference type="GO" id="GO:0006915">
    <property type="term" value="P:apoptotic process"/>
    <property type="evidence" value="ECO:0007669"/>
    <property type="project" value="UniProtKB-KW"/>
</dbReference>
<comment type="subcellular location">
    <subcellularLocation>
        <location evidence="2">Cytoplasm</location>
        <location evidence="2">Cytoskeleton</location>
    </subcellularLocation>
    <subcellularLocation>
        <location evidence="3">Cytoplasm</location>
        <location evidence="3">Cytosol</location>
    </subcellularLocation>
    <subcellularLocation>
        <location evidence="1">Nucleus</location>
    </subcellularLocation>
</comment>
<evidence type="ECO:0000256" key="11">
    <source>
        <dbReference type="ARBA" id="ARBA00023027"/>
    </source>
</evidence>
<protein>
    <recommendedName>
        <fullName evidence="18">Glyceraldehyde-3-phosphate dehydrogenase</fullName>
        <ecNumber evidence="18">1.2.1.12</ecNumber>
    </recommendedName>
</protein>
<comment type="pathway">
    <text evidence="4 18">Carbohydrate degradation; glycolysis; pyruvate from D-glyceraldehyde 3-phosphate: step 1/5.</text>
</comment>
<dbReference type="SUPFAM" id="SSF51735">
    <property type="entry name" value="NAD(P)-binding Rossmann-fold domains"/>
    <property type="match status" value="1"/>
</dbReference>
<dbReference type="InterPro" id="IPR020831">
    <property type="entry name" value="GlycerAld/Erythrose_P_DH"/>
</dbReference>
<dbReference type="GO" id="GO:0005829">
    <property type="term" value="C:cytosol"/>
    <property type="evidence" value="ECO:0007669"/>
    <property type="project" value="UniProtKB-SubCell"/>
</dbReference>
<dbReference type="Ensembl" id="ENSOSIT00000024892.1">
    <property type="protein sequence ID" value="ENSOSIP00000023572.1"/>
    <property type="gene ID" value="ENSOSIG00000011836.1"/>
</dbReference>
<dbReference type="SUPFAM" id="SSF55347">
    <property type="entry name" value="Glyceraldehyde-3-phosphate dehydrogenase-like, C-terminal domain"/>
    <property type="match status" value="1"/>
</dbReference>
<dbReference type="PROSITE" id="PS00071">
    <property type="entry name" value="GAPDH"/>
    <property type="match status" value="1"/>
</dbReference>
<keyword evidence="21" id="KW-1185">Reference proteome</keyword>